<feature type="domain" description="Ketosynthase family 3 (KS3)" evidence="5">
    <location>
        <begin position="1"/>
        <end position="393"/>
    </location>
</feature>
<dbReference type="InterPro" id="IPR014031">
    <property type="entry name" value="Ketoacyl_synth_C"/>
</dbReference>
<dbReference type="InterPro" id="IPR018201">
    <property type="entry name" value="Ketoacyl_synth_AS"/>
</dbReference>
<dbReference type="Proteomes" id="UP001431235">
    <property type="component" value="Unassembled WGS sequence"/>
</dbReference>
<dbReference type="PROSITE" id="PS52004">
    <property type="entry name" value="KS3_2"/>
    <property type="match status" value="1"/>
</dbReference>
<dbReference type="Pfam" id="PF00109">
    <property type="entry name" value="ketoacyl-synt"/>
    <property type="match status" value="1"/>
</dbReference>
<evidence type="ECO:0000256" key="2">
    <source>
        <dbReference type="ARBA" id="ARBA00008467"/>
    </source>
</evidence>
<dbReference type="Pfam" id="PF02801">
    <property type="entry name" value="Ketoacyl-synt_C"/>
    <property type="match status" value="1"/>
</dbReference>
<dbReference type="SMART" id="SM00825">
    <property type="entry name" value="PKS_KS"/>
    <property type="match status" value="1"/>
</dbReference>
<dbReference type="PROSITE" id="PS00606">
    <property type="entry name" value="KS3_1"/>
    <property type="match status" value="1"/>
</dbReference>
<comment type="pathway">
    <text evidence="1">Lipid metabolism; fatty acid biosynthesis.</text>
</comment>
<evidence type="ECO:0000313" key="7">
    <source>
        <dbReference type="Proteomes" id="UP001431235"/>
    </source>
</evidence>
<evidence type="ECO:0000256" key="1">
    <source>
        <dbReference type="ARBA" id="ARBA00005194"/>
    </source>
</evidence>
<sequence length="397" mass="40962">MTVPVFLNDLGVVCALGRGRAAVADGLFAAVPGGLSDNRVLLPGKVLAVGEVLGAVPSLAELPEALRGRNNALLDAALAQILPAVHAAIARHGPERVAVVVGTSTSGIGESEQALRIRQKRGQWPEGFAYGQQEMGSAARFVRHRSGADGPAWTLSTACSSSAKALMSAARLLRAGIVDAVIAGGADTLCRFTVAGFSALESVSAQRCNPFSRNRGGINIGEGAGLFLVTREPGPVRLAGWGETSDAHHMSAPDPSGRGAVDALCQALHRAGWEPGSVDYVNLHGTATHHNDAMEAAAMRQVFGPEVPCSSTKPLTGHALGASGAIEAALCWITLAANPEGRLPPHWWDGHHDDALPRLALVPAGGHAARVPRRVLSSSFAFGGSNAVLALEGRAHD</sequence>
<dbReference type="InterPro" id="IPR000794">
    <property type="entry name" value="Beta-ketoacyl_synthase"/>
</dbReference>
<dbReference type="Gene3D" id="3.40.47.10">
    <property type="match status" value="1"/>
</dbReference>
<dbReference type="PANTHER" id="PTHR11712:SF320">
    <property type="entry name" value="BETA-KETOACYL SYNTHASE"/>
    <property type="match status" value="1"/>
</dbReference>
<accession>A0ABT0SH63</accession>
<comment type="caution">
    <text evidence="6">The sequence shown here is derived from an EMBL/GenBank/DDBJ whole genome shotgun (WGS) entry which is preliminary data.</text>
</comment>
<comment type="similarity">
    <text evidence="2 4">Belongs to the thiolase-like superfamily. Beta-ketoacyl-ACP synthases family.</text>
</comment>
<evidence type="ECO:0000313" key="6">
    <source>
        <dbReference type="EMBL" id="MCL7714674.1"/>
    </source>
</evidence>
<keyword evidence="7" id="KW-1185">Reference proteome</keyword>
<dbReference type="NCBIfam" id="NF006618">
    <property type="entry name" value="PRK09185.1"/>
    <property type="match status" value="1"/>
</dbReference>
<evidence type="ECO:0000259" key="5">
    <source>
        <dbReference type="PROSITE" id="PS52004"/>
    </source>
</evidence>
<proteinExistence type="inferred from homology"/>
<name>A0ABT0SH63_9GAMM</name>
<dbReference type="InterPro" id="IPR020841">
    <property type="entry name" value="PKS_Beta-ketoAc_synthase_dom"/>
</dbReference>
<dbReference type="PANTHER" id="PTHR11712">
    <property type="entry name" value="POLYKETIDE SYNTHASE-RELATED"/>
    <property type="match status" value="1"/>
</dbReference>
<dbReference type="SUPFAM" id="SSF53901">
    <property type="entry name" value="Thiolase-like"/>
    <property type="match status" value="1"/>
</dbReference>
<protein>
    <submittedName>
        <fullName evidence="6">Beta-ketoacyl-[acyl-carrier-protein] synthase family protein</fullName>
    </submittedName>
</protein>
<gene>
    <name evidence="6" type="ORF">K5L01_08470</name>
</gene>
<evidence type="ECO:0000256" key="3">
    <source>
        <dbReference type="ARBA" id="ARBA00022679"/>
    </source>
</evidence>
<organism evidence="6 7">
    <name type="scientific">Stenotrophomonas mori</name>
    <dbReference type="NCBI Taxonomy" id="2871096"/>
    <lineage>
        <taxon>Bacteria</taxon>
        <taxon>Pseudomonadati</taxon>
        <taxon>Pseudomonadota</taxon>
        <taxon>Gammaproteobacteria</taxon>
        <taxon>Lysobacterales</taxon>
        <taxon>Lysobacteraceae</taxon>
        <taxon>Stenotrophomonas</taxon>
    </lineage>
</organism>
<dbReference type="InterPro" id="IPR014030">
    <property type="entry name" value="Ketoacyl_synth_N"/>
</dbReference>
<dbReference type="RefSeq" id="WP_250063857.1">
    <property type="nucleotide sequence ID" value="NZ_JAIKTS010000002.1"/>
</dbReference>
<dbReference type="InterPro" id="IPR016039">
    <property type="entry name" value="Thiolase-like"/>
</dbReference>
<evidence type="ECO:0000256" key="4">
    <source>
        <dbReference type="RuleBase" id="RU003694"/>
    </source>
</evidence>
<dbReference type="CDD" id="cd00834">
    <property type="entry name" value="KAS_I_II"/>
    <property type="match status" value="1"/>
</dbReference>
<dbReference type="EMBL" id="JAIKTS010000002">
    <property type="protein sequence ID" value="MCL7714674.1"/>
    <property type="molecule type" value="Genomic_DNA"/>
</dbReference>
<keyword evidence="3 4" id="KW-0808">Transferase</keyword>
<reference evidence="6 7" key="1">
    <citation type="submission" date="2021-08" db="EMBL/GenBank/DDBJ databases">
        <title>Novel members of of the genus Stenotrophomonas from differernt environment.</title>
        <authorList>
            <person name="Deng Y."/>
        </authorList>
    </citation>
    <scope>NUCLEOTIDE SEQUENCE [LARGE SCALE GENOMIC DNA]</scope>
    <source>
        <strain evidence="6 7">CPCC 101365</strain>
    </source>
</reference>